<dbReference type="STRING" id="50376.A0A517KYJ5"/>
<dbReference type="EMBL" id="CP042185">
    <property type="protein sequence ID" value="QDS68441.1"/>
    <property type="molecule type" value="Genomic_DNA"/>
</dbReference>
<evidence type="ECO:0000313" key="3">
    <source>
        <dbReference type="Proteomes" id="UP000316270"/>
    </source>
</evidence>
<feature type="compositionally biased region" description="Polar residues" evidence="1">
    <location>
        <begin position="237"/>
        <end position="253"/>
    </location>
</feature>
<dbReference type="OrthoDB" id="5407799at2759"/>
<dbReference type="CDD" id="cd19817">
    <property type="entry name" value="Bbox1_ANCHR-like"/>
    <property type="match status" value="1"/>
</dbReference>
<dbReference type="PANTHER" id="PTHR46603">
    <property type="entry name" value="ABSCISSION/NOCUT CHECKPOINT REGULATOR"/>
    <property type="match status" value="1"/>
</dbReference>
<organism evidence="2 3">
    <name type="scientific">Venturia effusa</name>
    <dbReference type="NCBI Taxonomy" id="50376"/>
    <lineage>
        <taxon>Eukaryota</taxon>
        <taxon>Fungi</taxon>
        <taxon>Dikarya</taxon>
        <taxon>Ascomycota</taxon>
        <taxon>Pezizomycotina</taxon>
        <taxon>Dothideomycetes</taxon>
        <taxon>Pleosporomycetidae</taxon>
        <taxon>Venturiales</taxon>
        <taxon>Venturiaceae</taxon>
        <taxon>Venturia</taxon>
    </lineage>
</organism>
<feature type="compositionally biased region" description="Basic and acidic residues" evidence="1">
    <location>
        <begin position="407"/>
        <end position="421"/>
    </location>
</feature>
<feature type="region of interest" description="Disordered" evidence="1">
    <location>
        <begin position="142"/>
        <end position="333"/>
    </location>
</feature>
<gene>
    <name evidence="2" type="ORF">FKW77_010808</name>
</gene>
<evidence type="ECO:0000313" key="2">
    <source>
        <dbReference type="EMBL" id="QDS68441.1"/>
    </source>
</evidence>
<dbReference type="Pfam" id="PF22586">
    <property type="entry name" value="ANCHR-like_BBOX"/>
    <property type="match status" value="1"/>
</dbReference>
<dbReference type="AlphaFoldDB" id="A0A517KYJ5"/>
<dbReference type="Proteomes" id="UP000316270">
    <property type="component" value="Chromosome 1"/>
</dbReference>
<name>A0A517KYJ5_9PEZI</name>
<dbReference type="InterPro" id="IPR044553">
    <property type="entry name" value="Bbox1_ANCHR"/>
</dbReference>
<feature type="region of interest" description="Disordered" evidence="1">
    <location>
        <begin position="377"/>
        <end position="421"/>
    </location>
</feature>
<dbReference type="SUPFAM" id="SSF57845">
    <property type="entry name" value="B-box zinc-binding domain"/>
    <property type="match status" value="1"/>
</dbReference>
<reference evidence="2 3" key="1">
    <citation type="submission" date="2019-07" db="EMBL/GenBank/DDBJ databases">
        <title>Finished genome of Venturia effusa.</title>
        <authorList>
            <person name="Young C.A."/>
            <person name="Cox M.P."/>
            <person name="Ganley A.R.D."/>
            <person name="David W.J."/>
        </authorList>
    </citation>
    <scope>NUCLEOTIDE SEQUENCE [LARGE SCALE GENOMIC DNA]</scope>
    <source>
        <strain evidence="3">albino</strain>
    </source>
</reference>
<proteinExistence type="predicted"/>
<feature type="compositionally biased region" description="Pro residues" evidence="1">
    <location>
        <begin position="257"/>
        <end position="271"/>
    </location>
</feature>
<feature type="compositionally biased region" description="Basic and acidic residues" evidence="1">
    <location>
        <begin position="391"/>
        <end position="401"/>
    </location>
</feature>
<dbReference type="PANTHER" id="PTHR46603:SF1">
    <property type="entry name" value="ABSCISSION_NOCUT CHECKPOINT REGULATOR"/>
    <property type="match status" value="1"/>
</dbReference>
<evidence type="ECO:0000256" key="1">
    <source>
        <dbReference type="SAM" id="MobiDB-lite"/>
    </source>
</evidence>
<protein>
    <submittedName>
        <fullName evidence="2">Uncharacterized protein</fullName>
    </submittedName>
</protein>
<feature type="compositionally biased region" description="Low complexity" evidence="1">
    <location>
        <begin position="272"/>
        <end position="315"/>
    </location>
</feature>
<accession>A0A517KYJ5</accession>
<keyword evidence="3" id="KW-1185">Reference proteome</keyword>
<sequence length="421" mass="45087">MSDENDFSDLLSRLNALKRTDNTSIPSEAKTRRVLHPAITPRSRDVDIEARFRRLASGGTVAMERGEGAGRGSGEGDVGIGIEGVESGSVENEEGEGDIDLDALLKELEVIEGEGWNGEGGELEEGGVEKLLDEARVALEKGKVEEASGQEEGGAGTEDIGSGDYGDEEAAEEYIQQVMADIEIRRQQGIPDSEDEGEAPSNPREHNEYDDTETTPAVSKPPDPNNNHDDDDDDGTNPKTPSQPQSSTKTNPLDQIPSPPSTAPTPLPPPTTTTTTTPSDSSKTDPLTARLHALKPPSTLSLPPTPKTNPSSNPKVHSNPLTKSLTTSKEKPAQYTNAEIETWCTICTDDAALRCLGCEGDLYCLQCWEEGHRSEGAGLEERGHRAVVFSRDGEGNGDKREKKGGKGGRDKRVERRLVGAG</sequence>